<dbReference type="GeneID" id="107110110"/>
<evidence type="ECO:0000256" key="2">
    <source>
        <dbReference type="ARBA" id="ARBA00005677"/>
    </source>
</evidence>
<evidence type="ECO:0000256" key="8">
    <source>
        <dbReference type="SAM" id="MobiDB-lite"/>
    </source>
</evidence>
<evidence type="ECO:0000256" key="3">
    <source>
        <dbReference type="ARBA" id="ARBA00022980"/>
    </source>
</evidence>
<keyword evidence="4" id="KW-0496">Mitochondrion</keyword>
<keyword evidence="9" id="KW-1185">Reference proteome</keyword>
<organism evidence="9 10">
    <name type="scientific">Gekko japonicus</name>
    <name type="common">Schlegel's Japanese gecko</name>
    <dbReference type="NCBI Taxonomy" id="146911"/>
    <lineage>
        <taxon>Eukaryota</taxon>
        <taxon>Metazoa</taxon>
        <taxon>Chordata</taxon>
        <taxon>Craniata</taxon>
        <taxon>Vertebrata</taxon>
        <taxon>Euteleostomi</taxon>
        <taxon>Lepidosauria</taxon>
        <taxon>Squamata</taxon>
        <taxon>Bifurcata</taxon>
        <taxon>Gekkota</taxon>
        <taxon>Gekkonidae</taxon>
        <taxon>Gekkoninae</taxon>
        <taxon>Gekko</taxon>
    </lineage>
</organism>
<evidence type="ECO:0000256" key="4">
    <source>
        <dbReference type="ARBA" id="ARBA00023128"/>
    </source>
</evidence>
<dbReference type="InterPro" id="IPR007740">
    <property type="entry name" value="Ribosomal_mL49"/>
</dbReference>
<evidence type="ECO:0000256" key="6">
    <source>
        <dbReference type="ARBA" id="ARBA00035191"/>
    </source>
</evidence>
<dbReference type="Gene3D" id="3.30.780.10">
    <property type="entry name" value="SUI1-like domain"/>
    <property type="match status" value="1"/>
</dbReference>
<keyword evidence="3 10" id="KW-0689">Ribosomal protein</keyword>
<evidence type="ECO:0000313" key="10">
    <source>
        <dbReference type="RefSeq" id="XP_015266320.1"/>
    </source>
</evidence>
<evidence type="ECO:0000313" key="9">
    <source>
        <dbReference type="Proteomes" id="UP000694871"/>
    </source>
</evidence>
<comment type="subcellular location">
    <subcellularLocation>
        <location evidence="1">Mitochondrion</location>
    </subcellularLocation>
</comment>
<proteinExistence type="inferred from homology"/>
<comment type="similarity">
    <text evidence="2">Belongs to the mitochondrion-specific ribosomal protein mL49 family.</text>
</comment>
<dbReference type="PANTHER" id="PTHR13477:SF0">
    <property type="entry name" value="LARGE RIBOSOMAL SUBUNIT PROTEIN ML49"/>
    <property type="match status" value="1"/>
</dbReference>
<dbReference type="RefSeq" id="XP_015266320.1">
    <property type="nucleotide sequence ID" value="XM_015410834.1"/>
</dbReference>
<keyword evidence="5" id="KW-0687">Ribonucleoprotein</keyword>
<protein>
    <recommendedName>
        <fullName evidence="6">Large ribosomal subunit protein mL49</fullName>
    </recommendedName>
    <alternativeName>
        <fullName evidence="7">39S ribosomal protein L49, mitochondrial</fullName>
    </alternativeName>
</protein>
<evidence type="ECO:0000256" key="7">
    <source>
        <dbReference type="ARBA" id="ARBA00035545"/>
    </source>
</evidence>
<dbReference type="PANTHER" id="PTHR13477">
    <property type="entry name" value="MITOCHONDRIAL 39S RIBOSOMAL PROTEIN L49"/>
    <property type="match status" value="1"/>
</dbReference>
<name>A0ABM1JXY3_GEKJA</name>
<accession>A0ABM1JXY3</accession>
<dbReference type="GO" id="GO:0005840">
    <property type="term" value="C:ribosome"/>
    <property type="evidence" value="ECO:0007669"/>
    <property type="project" value="UniProtKB-KW"/>
</dbReference>
<evidence type="ECO:0000256" key="1">
    <source>
        <dbReference type="ARBA" id="ARBA00004173"/>
    </source>
</evidence>
<sequence>MAALAVARVGLRRARVLDVRMQRLLSLGAAYLSQESAEPNPTGLKYPGIVESIEEYRFVERLIPPSRVPEPPKHDTYPTPSGWRPPQDPPPALPYFVRRSRMHNIPVYRETTHGCRKMTLIRKVEGDIWALEKEVKEFLTELSGRTPATQVNEVACFIRIKGYFDEELKEWLMDKGF</sequence>
<reference evidence="10" key="1">
    <citation type="submission" date="2025-08" db="UniProtKB">
        <authorList>
            <consortium name="RefSeq"/>
        </authorList>
    </citation>
    <scope>IDENTIFICATION</scope>
</reference>
<dbReference type="Proteomes" id="UP000694871">
    <property type="component" value="Unplaced"/>
</dbReference>
<gene>
    <name evidence="10" type="primary">MRPL49</name>
</gene>
<evidence type="ECO:0000256" key="5">
    <source>
        <dbReference type="ARBA" id="ARBA00023274"/>
    </source>
</evidence>
<feature type="region of interest" description="Disordered" evidence="8">
    <location>
        <begin position="65"/>
        <end position="89"/>
    </location>
</feature>
<dbReference type="Pfam" id="PF05046">
    <property type="entry name" value="Img2"/>
    <property type="match status" value="1"/>
</dbReference>